<feature type="domain" description="EamA" evidence="7">
    <location>
        <begin position="6"/>
        <end position="140"/>
    </location>
</feature>
<evidence type="ECO:0000256" key="6">
    <source>
        <dbReference type="SAM" id="Phobius"/>
    </source>
</evidence>
<evidence type="ECO:0000256" key="1">
    <source>
        <dbReference type="ARBA" id="ARBA00004651"/>
    </source>
</evidence>
<feature type="transmembrane region" description="Helical" evidence="6">
    <location>
        <begin position="282"/>
        <end position="298"/>
    </location>
</feature>
<name>A0A6J5Z7C2_9ZZZZ</name>
<evidence type="ECO:0000256" key="2">
    <source>
        <dbReference type="ARBA" id="ARBA00022475"/>
    </source>
</evidence>
<reference evidence="8" key="1">
    <citation type="submission" date="2020-05" db="EMBL/GenBank/DDBJ databases">
        <authorList>
            <person name="Chiriac C."/>
            <person name="Salcher M."/>
            <person name="Ghai R."/>
            <person name="Kavagutti S V."/>
        </authorList>
    </citation>
    <scope>NUCLEOTIDE SEQUENCE</scope>
</reference>
<dbReference type="PANTHER" id="PTHR32322">
    <property type="entry name" value="INNER MEMBRANE TRANSPORTER"/>
    <property type="match status" value="1"/>
</dbReference>
<protein>
    <submittedName>
        <fullName evidence="8">Unannotated protein</fullName>
    </submittedName>
</protein>
<evidence type="ECO:0000256" key="5">
    <source>
        <dbReference type="ARBA" id="ARBA00023136"/>
    </source>
</evidence>
<keyword evidence="2" id="KW-1003">Cell membrane</keyword>
<feature type="transmembrane region" description="Helical" evidence="6">
    <location>
        <begin position="222"/>
        <end position="245"/>
    </location>
</feature>
<dbReference type="GO" id="GO:0005886">
    <property type="term" value="C:plasma membrane"/>
    <property type="evidence" value="ECO:0007669"/>
    <property type="project" value="UniProtKB-SubCell"/>
</dbReference>
<dbReference type="InterPro" id="IPR037185">
    <property type="entry name" value="EmrE-like"/>
</dbReference>
<gene>
    <name evidence="8" type="ORF">UFOPK3574_00626</name>
</gene>
<feature type="transmembrane region" description="Helical" evidence="6">
    <location>
        <begin position="94"/>
        <end position="114"/>
    </location>
</feature>
<dbReference type="AlphaFoldDB" id="A0A6J5Z7C2"/>
<dbReference type="InterPro" id="IPR050638">
    <property type="entry name" value="AA-Vitamin_Transporters"/>
</dbReference>
<keyword evidence="3 6" id="KW-0812">Transmembrane</keyword>
<organism evidence="8">
    <name type="scientific">freshwater metagenome</name>
    <dbReference type="NCBI Taxonomy" id="449393"/>
    <lineage>
        <taxon>unclassified sequences</taxon>
        <taxon>metagenomes</taxon>
        <taxon>ecological metagenomes</taxon>
    </lineage>
</organism>
<accession>A0A6J5Z7C2</accession>
<evidence type="ECO:0000259" key="7">
    <source>
        <dbReference type="Pfam" id="PF00892"/>
    </source>
</evidence>
<feature type="transmembrane region" description="Helical" evidence="6">
    <location>
        <begin position="257"/>
        <end position="276"/>
    </location>
</feature>
<feature type="domain" description="EamA" evidence="7">
    <location>
        <begin position="152"/>
        <end position="297"/>
    </location>
</feature>
<dbReference type="PANTHER" id="PTHR32322:SF18">
    <property type="entry name" value="S-ADENOSYLMETHIONINE_S-ADENOSYLHOMOCYSTEINE TRANSPORTER"/>
    <property type="match status" value="1"/>
</dbReference>
<keyword evidence="5 6" id="KW-0472">Membrane</keyword>
<sequence>MLNKHRGELYVILGALFYSLNGVIVTLVLDHMTTFRLAQIRALGAFFLLFLITLIQDRKSLKAERREIPILVIYGVIGYAMVQLGYFIGISQGVPLSLVLIIEFTAPIWIVLWIKFVRKGNVAKDMWTAIALSLIGLILVAKVWQGFAFDLIGTFAALGAALALAVYFLISESQINKRSAQATVVWGLGFAGLFWSIFLPLWKFPTEIFSAQINLQGRFSEYSAPGWLLIAYIIILGTMVPYLFVINGIRRISASTSSVIGMLEPVLAGAFAWIWLSQSWNAIQLLGGVIVLIGIYIADRAKSNAK</sequence>
<comment type="subcellular location">
    <subcellularLocation>
        <location evidence="1">Cell membrane</location>
        <topology evidence="1">Multi-pass membrane protein</topology>
    </subcellularLocation>
</comment>
<feature type="transmembrane region" description="Helical" evidence="6">
    <location>
        <begin position="151"/>
        <end position="170"/>
    </location>
</feature>
<keyword evidence="4 6" id="KW-1133">Transmembrane helix</keyword>
<feature type="transmembrane region" description="Helical" evidence="6">
    <location>
        <begin position="9"/>
        <end position="29"/>
    </location>
</feature>
<feature type="transmembrane region" description="Helical" evidence="6">
    <location>
        <begin position="35"/>
        <end position="56"/>
    </location>
</feature>
<feature type="transmembrane region" description="Helical" evidence="6">
    <location>
        <begin position="126"/>
        <end position="145"/>
    </location>
</feature>
<evidence type="ECO:0000256" key="4">
    <source>
        <dbReference type="ARBA" id="ARBA00022989"/>
    </source>
</evidence>
<dbReference type="Pfam" id="PF00892">
    <property type="entry name" value="EamA"/>
    <property type="match status" value="2"/>
</dbReference>
<dbReference type="InterPro" id="IPR000620">
    <property type="entry name" value="EamA_dom"/>
</dbReference>
<dbReference type="EMBL" id="CAESAF010000055">
    <property type="protein sequence ID" value="CAB4336982.1"/>
    <property type="molecule type" value="Genomic_DNA"/>
</dbReference>
<dbReference type="SUPFAM" id="SSF103481">
    <property type="entry name" value="Multidrug resistance efflux transporter EmrE"/>
    <property type="match status" value="2"/>
</dbReference>
<proteinExistence type="predicted"/>
<feature type="transmembrane region" description="Helical" evidence="6">
    <location>
        <begin position="68"/>
        <end position="88"/>
    </location>
</feature>
<evidence type="ECO:0000256" key="3">
    <source>
        <dbReference type="ARBA" id="ARBA00022692"/>
    </source>
</evidence>
<evidence type="ECO:0000313" key="8">
    <source>
        <dbReference type="EMBL" id="CAB4336982.1"/>
    </source>
</evidence>
<feature type="transmembrane region" description="Helical" evidence="6">
    <location>
        <begin position="182"/>
        <end position="202"/>
    </location>
</feature>